<accession>M2MIP1</accession>
<dbReference type="OMA" id="LVDMFPM"/>
<dbReference type="eggNOG" id="ENOG502S4UX">
    <property type="taxonomic scope" value="Eukaryota"/>
</dbReference>
<feature type="domain" description="Acyl-CoA thioesterase-like N-terminal HotDog" evidence="1">
    <location>
        <begin position="22"/>
        <end position="110"/>
    </location>
</feature>
<dbReference type="InterPro" id="IPR042171">
    <property type="entry name" value="Acyl-CoA_hotdog"/>
</dbReference>
<dbReference type="Pfam" id="PF20789">
    <property type="entry name" value="4HBT_3C"/>
    <property type="match status" value="1"/>
</dbReference>
<keyword evidence="4" id="KW-1185">Reference proteome</keyword>
<proteinExistence type="predicted"/>
<feature type="domain" description="Acyl-CoA thioesterase-like C-terminal" evidence="2">
    <location>
        <begin position="156"/>
        <end position="302"/>
    </location>
</feature>
<evidence type="ECO:0000313" key="3">
    <source>
        <dbReference type="EMBL" id="EMC91138.1"/>
    </source>
</evidence>
<dbReference type="PANTHER" id="PTHR38110:SF1">
    <property type="entry name" value="THIOESTERASE DOMAIN-CONTAINING PROTEIN"/>
    <property type="match status" value="1"/>
</dbReference>
<dbReference type="SUPFAM" id="SSF54637">
    <property type="entry name" value="Thioesterase/thiol ester dehydrase-isomerase"/>
    <property type="match status" value="2"/>
</dbReference>
<dbReference type="InterPro" id="IPR049449">
    <property type="entry name" value="TesB_ACOT8-like_N"/>
</dbReference>
<evidence type="ECO:0008006" key="5">
    <source>
        <dbReference type="Google" id="ProtNLM"/>
    </source>
</evidence>
<dbReference type="InterPro" id="IPR049450">
    <property type="entry name" value="ACOT8-like_C"/>
</dbReference>
<dbReference type="InterPro" id="IPR029069">
    <property type="entry name" value="HotDog_dom_sf"/>
</dbReference>
<dbReference type="GeneID" id="19113766"/>
<dbReference type="InterPro" id="IPR052389">
    <property type="entry name" value="Sec_Metab_Biosynth-Assoc"/>
</dbReference>
<dbReference type="Proteomes" id="UP000011761">
    <property type="component" value="Unassembled WGS sequence"/>
</dbReference>
<dbReference type="HOGENOM" id="CLU_050730_0_0_1"/>
<dbReference type="OrthoDB" id="2532955at2759"/>
<dbReference type="KEGG" id="bcom:BAUCODRAFT_39279"/>
<protein>
    <recommendedName>
        <fullName evidence="5">Thioesterase domain-containing protein</fullName>
    </recommendedName>
</protein>
<gene>
    <name evidence="3" type="ORF">BAUCODRAFT_39279</name>
</gene>
<dbReference type="STRING" id="717646.M2MIP1"/>
<dbReference type="AlphaFoldDB" id="M2MIP1"/>
<organism evidence="3 4">
    <name type="scientific">Baudoinia panamericana (strain UAMH 10762)</name>
    <name type="common">Angels' share fungus</name>
    <name type="synonym">Baudoinia compniacensis (strain UAMH 10762)</name>
    <dbReference type="NCBI Taxonomy" id="717646"/>
    <lineage>
        <taxon>Eukaryota</taxon>
        <taxon>Fungi</taxon>
        <taxon>Dikarya</taxon>
        <taxon>Ascomycota</taxon>
        <taxon>Pezizomycotina</taxon>
        <taxon>Dothideomycetes</taxon>
        <taxon>Dothideomycetidae</taxon>
        <taxon>Mycosphaerellales</taxon>
        <taxon>Teratosphaeriaceae</taxon>
        <taxon>Baudoinia</taxon>
    </lineage>
</organism>
<dbReference type="RefSeq" id="XP_007681375.1">
    <property type="nucleotide sequence ID" value="XM_007683185.1"/>
</dbReference>
<dbReference type="PANTHER" id="PTHR38110">
    <property type="entry name" value="CHROMOSOME 23, WHOLE GENOME SHOTGUN SEQUENCE"/>
    <property type="match status" value="1"/>
</dbReference>
<sequence>MKFADATRITQIDSSTYTTDFHPEWVIGNVPHGGYVTSCIQQVVRKHYATTLKGQNQPHTLALHLDFLRRTQTGPATFRVKNVKLGRQTSVVHVTLSQDGREEVVGYITNTNLNTEAGVSFPTGWDIHPKPPAAVVSNLESDTDPLWGERKEWPFVEFRKATNHIRSWFPRDGQPLPTIVDMWMCLREPGDRWTNESLGFVADTFPQIIESFAHGVDSYSVAFEKEHGREGARERMGNKAGFWYPTVLLNLDVKKALPDEGVRFLYMRLQAKVIKNGRYDLEVILRDETGDVVALSHHIVFVVGVERNRATRAKLEEAASKL</sequence>
<reference evidence="3 4" key="1">
    <citation type="journal article" date="2012" name="PLoS Pathog.">
        <title>Diverse lifestyles and strategies of plant pathogenesis encoded in the genomes of eighteen Dothideomycetes fungi.</title>
        <authorList>
            <person name="Ohm R.A."/>
            <person name="Feau N."/>
            <person name="Henrissat B."/>
            <person name="Schoch C.L."/>
            <person name="Horwitz B.A."/>
            <person name="Barry K.W."/>
            <person name="Condon B.J."/>
            <person name="Copeland A.C."/>
            <person name="Dhillon B."/>
            <person name="Glaser F."/>
            <person name="Hesse C.N."/>
            <person name="Kosti I."/>
            <person name="LaButti K."/>
            <person name="Lindquist E.A."/>
            <person name="Lucas S."/>
            <person name="Salamov A.A."/>
            <person name="Bradshaw R.E."/>
            <person name="Ciuffetti L."/>
            <person name="Hamelin R.C."/>
            <person name="Kema G.H.J."/>
            <person name="Lawrence C."/>
            <person name="Scott J.A."/>
            <person name="Spatafora J.W."/>
            <person name="Turgeon B.G."/>
            <person name="de Wit P.J.G.M."/>
            <person name="Zhong S."/>
            <person name="Goodwin S.B."/>
            <person name="Grigoriev I.V."/>
        </authorList>
    </citation>
    <scope>NUCLEOTIDE SEQUENCE [LARGE SCALE GENOMIC DNA]</scope>
    <source>
        <strain evidence="3 4">UAMH 10762</strain>
    </source>
</reference>
<dbReference type="Gene3D" id="2.40.160.210">
    <property type="entry name" value="Acyl-CoA thioesterase, double hotdog domain"/>
    <property type="match status" value="2"/>
</dbReference>
<evidence type="ECO:0000259" key="1">
    <source>
        <dbReference type="Pfam" id="PF13622"/>
    </source>
</evidence>
<dbReference type="Pfam" id="PF13622">
    <property type="entry name" value="4HBT_3"/>
    <property type="match status" value="1"/>
</dbReference>
<dbReference type="EMBL" id="KB445564">
    <property type="protein sequence ID" value="EMC91138.1"/>
    <property type="molecule type" value="Genomic_DNA"/>
</dbReference>
<name>M2MIP1_BAUPA</name>
<evidence type="ECO:0000259" key="2">
    <source>
        <dbReference type="Pfam" id="PF20789"/>
    </source>
</evidence>
<evidence type="ECO:0000313" key="4">
    <source>
        <dbReference type="Proteomes" id="UP000011761"/>
    </source>
</evidence>